<dbReference type="RefSeq" id="WP_092960458.1">
    <property type="nucleotide sequence ID" value="NZ_JACIIY010000055.1"/>
</dbReference>
<evidence type="ECO:0000313" key="2">
    <source>
        <dbReference type="Proteomes" id="UP000316624"/>
    </source>
</evidence>
<organism evidence="1 2">
    <name type="scientific">Sphingobium wenxiniae (strain DSM 21828 / CGMCC 1.7748 / JZ-1)</name>
    <dbReference type="NCBI Taxonomy" id="595605"/>
    <lineage>
        <taxon>Bacteria</taxon>
        <taxon>Pseudomonadati</taxon>
        <taxon>Pseudomonadota</taxon>
        <taxon>Alphaproteobacteria</taxon>
        <taxon>Sphingomonadales</taxon>
        <taxon>Sphingomonadaceae</taxon>
        <taxon>Sphingobium</taxon>
    </lineage>
</organism>
<gene>
    <name evidence="1" type="ORF">IQ35_04128</name>
</gene>
<sequence length="56" mass="6328">MGHVEARESFKAEALASWAEYQETGLHLTGEEVARWLDSWPSRPEAAILAMLKNKD</sequence>
<reference evidence="1 2" key="1">
    <citation type="journal article" date="2015" name="Stand. Genomic Sci.">
        <title>Genomic Encyclopedia of Bacterial and Archaeal Type Strains, Phase III: the genomes of soil and plant-associated and newly described type strains.</title>
        <authorList>
            <person name="Whitman W.B."/>
            <person name="Woyke T."/>
            <person name="Klenk H.P."/>
            <person name="Zhou Y."/>
            <person name="Lilburn T.G."/>
            <person name="Beck B.J."/>
            <person name="De Vos P."/>
            <person name="Vandamme P."/>
            <person name="Eisen J.A."/>
            <person name="Garrity G."/>
            <person name="Hugenholtz P."/>
            <person name="Kyrpides N.C."/>
        </authorList>
    </citation>
    <scope>NUCLEOTIDE SEQUENCE [LARGE SCALE GENOMIC DNA]</scope>
    <source>
        <strain evidence="1 2">CGMCC 1.7748</strain>
    </source>
</reference>
<evidence type="ECO:0000313" key="1">
    <source>
        <dbReference type="EMBL" id="TWH84928.1"/>
    </source>
</evidence>
<name>A0A562JP71_SPHWJ</name>
<protein>
    <submittedName>
        <fullName evidence="1">Uncharacterized protein</fullName>
    </submittedName>
</protein>
<dbReference type="EMBL" id="VLKK01000075">
    <property type="protein sequence ID" value="TWH84928.1"/>
    <property type="molecule type" value="Genomic_DNA"/>
</dbReference>
<dbReference type="AlphaFoldDB" id="A0A562JP71"/>
<dbReference type="Proteomes" id="UP000316624">
    <property type="component" value="Unassembled WGS sequence"/>
</dbReference>
<keyword evidence="2" id="KW-1185">Reference proteome</keyword>
<accession>A0A562JP71</accession>
<comment type="caution">
    <text evidence="1">The sequence shown here is derived from an EMBL/GenBank/DDBJ whole genome shotgun (WGS) entry which is preliminary data.</text>
</comment>
<proteinExistence type="predicted"/>